<keyword evidence="2" id="KW-0812">Transmembrane</keyword>
<keyword evidence="5" id="KW-1185">Reference proteome</keyword>
<name>A0A183ERD2_9BILA</name>
<protein>
    <submittedName>
        <fullName evidence="6">ZP domain-containing protein</fullName>
    </submittedName>
</protein>
<dbReference type="EMBL" id="UYRT01098098">
    <property type="protein sequence ID" value="VDN41593.1"/>
    <property type="molecule type" value="Genomic_DNA"/>
</dbReference>
<reference evidence="6" key="1">
    <citation type="submission" date="2016-06" db="UniProtKB">
        <authorList>
            <consortium name="WormBaseParasite"/>
        </authorList>
    </citation>
    <scope>IDENTIFICATION</scope>
</reference>
<sequence>MLDADLNVSMPPAKQIDSKVEPPKCFYTVKNSAGQAIRNARVGELVQHQWSCPGQLPGVHAMLIKNCYAESGNSLKVAVIDQNGCTTDSYILPNLQYASDLLSAKTQAPVFKFPDRTNIGFQCDVAICLRSNQDCQAITPPKCGSVARRRRELQHNSSEQHMVIHTPTIRIADFDGTDYGSQMQSQNEGRERNEPEVAQYCLTVAAYTCTIASATFLVTTSAVIVGASFFTSTFRLSLF</sequence>
<dbReference type="InterPro" id="IPR051962">
    <property type="entry name" value="Cuticlin"/>
</dbReference>
<dbReference type="Gene3D" id="2.60.40.4100">
    <property type="entry name" value="Zona pellucida, ZP-C domain"/>
    <property type="match status" value="1"/>
</dbReference>
<keyword evidence="2" id="KW-0472">Membrane</keyword>
<dbReference type="SMART" id="SM00241">
    <property type="entry name" value="ZP"/>
    <property type="match status" value="1"/>
</dbReference>
<gene>
    <name evidence="4" type="ORF">GPUH_LOCUS23526</name>
</gene>
<dbReference type="AlphaFoldDB" id="A0A183ERD2"/>
<dbReference type="OrthoDB" id="6139674at2759"/>
<accession>A0A183ERD2</accession>
<proteinExistence type="predicted"/>
<dbReference type="InterPro" id="IPR057475">
    <property type="entry name" value="CUT_C"/>
</dbReference>
<dbReference type="InterPro" id="IPR001507">
    <property type="entry name" value="ZP_dom"/>
</dbReference>
<evidence type="ECO:0000313" key="4">
    <source>
        <dbReference type="EMBL" id="VDN41593.1"/>
    </source>
</evidence>
<reference evidence="4 5" key="2">
    <citation type="submission" date="2018-11" db="EMBL/GenBank/DDBJ databases">
        <authorList>
            <consortium name="Pathogen Informatics"/>
        </authorList>
    </citation>
    <scope>NUCLEOTIDE SEQUENCE [LARGE SCALE GENOMIC DNA]</scope>
</reference>
<evidence type="ECO:0000313" key="5">
    <source>
        <dbReference type="Proteomes" id="UP000271098"/>
    </source>
</evidence>
<dbReference type="Pfam" id="PF25301">
    <property type="entry name" value="CUT_C"/>
    <property type="match status" value="1"/>
</dbReference>
<evidence type="ECO:0000313" key="6">
    <source>
        <dbReference type="WBParaSite" id="GPUH_0002355301-mRNA-1"/>
    </source>
</evidence>
<keyword evidence="2" id="KW-1133">Transmembrane helix</keyword>
<dbReference type="PANTHER" id="PTHR22907">
    <property type="entry name" value="GH04558P"/>
    <property type="match status" value="1"/>
</dbReference>
<feature type="transmembrane region" description="Helical" evidence="2">
    <location>
        <begin position="204"/>
        <end position="230"/>
    </location>
</feature>
<dbReference type="Proteomes" id="UP000271098">
    <property type="component" value="Unassembled WGS sequence"/>
</dbReference>
<dbReference type="PANTHER" id="PTHR22907:SF54">
    <property type="entry name" value="GH04558P"/>
    <property type="match status" value="1"/>
</dbReference>
<evidence type="ECO:0000256" key="2">
    <source>
        <dbReference type="SAM" id="Phobius"/>
    </source>
</evidence>
<dbReference type="PROSITE" id="PS51034">
    <property type="entry name" value="ZP_2"/>
    <property type="match status" value="1"/>
</dbReference>
<keyword evidence="1" id="KW-0732">Signal</keyword>
<evidence type="ECO:0000256" key="1">
    <source>
        <dbReference type="ARBA" id="ARBA00022729"/>
    </source>
</evidence>
<dbReference type="WBParaSite" id="GPUH_0002355301-mRNA-1">
    <property type="protein sequence ID" value="GPUH_0002355301-mRNA-1"/>
    <property type="gene ID" value="GPUH_0002355301"/>
</dbReference>
<organism evidence="6">
    <name type="scientific">Gongylonema pulchrum</name>
    <dbReference type="NCBI Taxonomy" id="637853"/>
    <lineage>
        <taxon>Eukaryota</taxon>
        <taxon>Metazoa</taxon>
        <taxon>Ecdysozoa</taxon>
        <taxon>Nematoda</taxon>
        <taxon>Chromadorea</taxon>
        <taxon>Rhabditida</taxon>
        <taxon>Spirurina</taxon>
        <taxon>Spiruromorpha</taxon>
        <taxon>Spiruroidea</taxon>
        <taxon>Gongylonematidae</taxon>
        <taxon>Gongylonema</taxon>
    </lineage>
</organism>
<dbReference type="InterPro" id="IPR042235">
    <property type="entry name" value="ZP-C_dom"/>
</dbReference>
<feature type="domain" description="ZP" evidence="3">
    <location>
        <begin position="1"/>
        <end position="142"/>
    </location>
</feature>
<evidence type="ECO:0000259" key="3">
    <source>
        <dbReference type="PROSITE" id="PS51034"/>
    </source>
</evidence>